<keyword evidence="1" id="KW-1133">Transmembrane helix</keyword>
<reference evidence="2" key="1">
    <citation type="submission" date="2022-05" db="EMBL/GenBank/DDBJ databases">
        <authorList>
            <person name="Jo J.-H."/>
            <person name="Im W.-T."/>
        </authorList>
    </citation>
    <scope>NUCLEOTIDE SEQUENCE</scope>
    <source>
        <strain evidence="2">SE158</strain>
    </source>
</reference>
<dbReference type="EMBL" id="JAMGBD010000002">
    <property type="protein sequence ID" value="MCL6684709.1"/>
    <property type="molecule type" value="Genomic_DNA"/>
</dbReference>
<evidence type="ECO:0000313" key="3">
    <source>
        <dbReference type="Proteomes" id="UP001165363"/>
    </source>
</evidence>
<organism evidence="2 3">
    <name type="scientific">Sphingomonas alba</name>
    <dbReference type="NCBI Taxonomy" id="2908208"/>
    <lineage>
        <taxon>Bacteria</taxon>
        <taxon>Pseudomonadati</taxon>
        <taxon>Pseudomonadota</taxon>
        <taxon>Alphaproteobacteria</taxon>
        <taxon>Sphingomonadales</taxon>
        <taxon>Sphingomonadaceae</taxon>
        <taxon>Sphingomonas</taxon>
    </lineage>
</organism>
<dbReference type="Proteomes" id="UP001165363">
    <property type="component" value="Unassembled WGS sequence"/>
</dbReference>
<dbReference type="InterPro" id="IPR021279">
    <property type="entry name" value="DUF2721"/>
</dbReference>
<gene>
    <name evidence="2" type="ORF">LZ536_12485</name>
</gene>
<keyword evidence="3" id="KW-1185">Reference proteome</keyword>
<sequence>MAPGGLLPHSPALTYLAQIIQLAVAPVFLLAGLGAFLNVCTGRLARIVDRARTMEPDLLASRGKEHDRLIAEMHILDRRIGIVNAAIFATVLAALIISAVVVLLFAGFLSGYRFGTLIALLFIAAMISTATGFGIFLFETRMATRTMRVRTYVLEHQADED</sequence>
<dbReference type="Pfam" id="PF11026">
    <property type="entry name" value="DUF2721"/>
    <property type="match status" value="1"/>
</dbReference>
<proteinExistence type="predicted"/>
<evidence type="ECO:0000256" key="1">
    <source>
        <dbReference type="SAM" id="Phobius"/>
    </source>
</evidence>
<dbReference type="RefSeq" id="WP_249849104.1">
    <property type="nucleotide sequence ID" value="NZ_JAMGBD010000002.1"/>
</dbReference>
<feature type="transmembrane region" description="Helical" evidence="1">
    <location>
        <begin position="12"/>
        <end position="37"/>
    </location>
</feature>
<keyword evidence="1" id="KW-0472">Membrane</keyword>
<keyword evidence="1" id="KW-0812">Transmembrane</keyword>
<evidence type="ECO:0000313" key="2">
    <source>
        <dbReference type="EMBL" id="MCL6684709.1"/>
    </source>
</evidence>
<accession>A0ABT0RPW9</accession>
<feature type="transmembrane region" description="Helical" evidence="1">
    <location>
        <begin position="82"/>
        <end position="108"/>
    </location>
</feature>
<comment type="caution">
    <text evidence="2">The sequence shown here is derived from an EMBL/GenBank/DDBJ whole genome shotgun (WGS) entry which is preliminary data.</text>
</comment>
<protein>
    <submittedName>
        <fullName evidence="2">DUF2721 domain-containing protein</fullName>
    </submittedName>
</protein>
<feature type="transmembrane region" description="Helical" evidence="1">
    <location>
        <begin position="114"/>
        <end position="138"/>
    </location>
</feature>
<name>A0ABT0RPW9_9SPHN</name>